<gene>
    <name evidence="3" type="ORF">SRT_14880</name>
</gene>
<proteinExistence type="predicted"/>
<evidence type="ECO:0000256" key="1">
    <source>
        <dbReference type="ARBA" id="ARBA00022801"/>
    </source>
</evidence>
<dbReference type="InterPro" id="IPR029058">
    <property type="entry name" value="AB_hydrolase_fold"/>
</dbReference>
<dbReference type="Gene3D" id="3.40.50.1820">
    <property type="entry name" value="alpha/beta hydrolase"/>
    <property type="match status" value="1"/>
</dbReference>
<dbReference type="RefSeq" id="WP_128833593.1">
    <property type="nucleotide sequence ID" value="NZ_AP014612.1"/>
</dbReference>
<keyword evidence="1" id="KW-0378">Hydrolase</keyword>
<evidence type="ECO:0000313" key="3">
    <source>
        <dbReference type="EMBL" id="BAQ24749.1"/>
    </source>
</evidence>
<sequence length="297" mass="33442">MKIKTQALWSEQEKAAVTYTAYLVEKTADIKNSNPRPAVIICGGGGFFKVTDREKEPVALYFLNKGFQAITLDYTVGKGSGYPKPLYDLAKMLLVVRENAQNWNIDTEKVIFIGFSAGATHSASLANSWNEPFLQKYFDYPGEALKPNLVILSYPLLDFNYQYEQVSADPDNQIPTKLSPMPKIDFLTGALKTVVGKALTTENLKEYSPIAHISPATVPTFIWGMQDDDCIYNNALLEYAKRLKDNGILYELHMFAVGEHGLSMINSNTQAEFSDYEELGIWKKLCIQFINRVLHLK</sequence>
<organism evidence="3 4">
    <name type="scientific">Streptococcus troglodytae</name>
    <dbReference type="NCBI Taxonomy" id="1111760"/>
    <lineage>
        <taxon>Bacteria</taxon>
        <taxon>Bacillati</taxon>
        <taxon>Bacillota</taxon>
        <taxon>Bacilli</taxon>
        <taxon>Lactobacillales</taxon>
        <taxon>Streptococcaceae</taxon>
        <taxon>Streptococcus</taxon>
    </lineage>
</organism>
<protein>
    <submittedName>
        <fullName evidence="3">Esterase</fullName>
    </submittedName>
</protein>
<dbReference type="Proteomes" id="UP000217758">
    <property type="component" value="Chromosome"/>
</dbReference>
<feature type="domain" description="BD-FAE-like" evidence="2">
    <location>
        <begin position="31"/>
        <end position="231"/>
    </location>
</feature>
<keyword evidence="4" id="KW-1185">Reference proteome</keyword>
<evidence type="ECO:0000259" key="2">
    <source>
        <dbReference type="Pfam" id="PF20434"/>
    </source>
</evidence>
<dbReference type="KEGG" id="strg:SRT_14880"/>
<dbReference type="SUPFAM" id="SSF53474">
    <property type="entry name" value="alpha/beta-Hydrolases"/>
    <property type="match status" value="1"/>
</dbReference>
<dbReference type="EMBL" id="AP014612">
    <property type="protein sequence ID" value="BAQ24749.1"/>
    <property type="molecule type" value="Genomic_DNA"/>
</dbReference>
<evidence type="ECO:0000313" key="4">
    <source>
        <dbReference type="Proteomes" id="UP000217758"/>
    </source>
</evidence>
<dbReference type="PANTHER" id="PTHR48081">
    <property type="entry name" value="AB HYDROLASE SUPERFAMILY PROTEIN C4A8.06C"/>
    <property type="match status" value="1"/>
</dbReference>
<reference evidence="3 4" key="1">
    <citation type="journal article" date="2016" name="Microbiol. Immunol.">
        <title>Complete genome sequence of Streptococcus troglodytae TKU31 isolated from the oral cavity of a chimpanzee (Pan troglodytes).</title>
        <authorList>
            <person name="Okamoto M."/>
            <person name="Naito M."/>
            <person name="Miyanohara M."/>
            <person name="Imai S."/>
            <person name="Nomura Y."/>
            <person name="Saito W."/>
            <person name="Momoi Y."/>
            <person name="Takada K."/>
            <person name="Miyabe-Nishiwaki T."/>
            <person name="Tomonaga M."/>
            <person name="Hanada N."/>
        </authorList>
    </citation>
    <scope>NUCLEOTIDE SEQUENCE [LARGE SCALE GENOMIC DNA]</scope>
    <source>
        <strain evidence="4">TKU 31</strain>
    </source>
</reference>
<name>A0A1L7LKQ4_9STRE</name>
<dbReference type="InterPro" id="IPR050300">
    <property type="entry name" value="GDXG_lipolytic_enzyme"/>
</dbReference>
<dbReference type="GO" id="GO:0016787">
    <property type="term" value="F:hydrolase activity"/>
    <property type="evidence" value="ECO:0007669"/>
    <property type="project" value="UniProtKB-KW"/>
</dbReference>
<dbReference type="AlphaFoldDB" id="A0A1L7LKQ4"/>
<dbReference type="Pfam" id="PF20434">
    <property type="entry name" value="BD-FAE"/>
    <property type="match status" value="1"/>
</dbReference>
<dbReference type="PANTHER" id="PTHR48081:SF6">
    <property type="entry name" value="PEPTIDASE S9 PROLYL OLIGOPEPTIDASE CATALYTIC DOMAIN-CONTAINING PROTEIN"/>
    <property type="match status" value="1"/>
</dbReference>
<dbReference type="InterPro" id="IPR049492">
    <property type="entry name" value="BD-FAE-like_dom"/>
</dbReference>
<accession>A0A1L7LKQ4</accession>